<evidence type="ECO:0000313" key="2">
    <source>
        <dbReference type="Proteomes" id="UP001234989"/>
    </source>
</evidence>
<gene>
    <name evidence="1" type="ORF">MTR67_052305</name>
</gene>
<proteinExistence type="predicted"/>
<sequence>MELLKDYDVTIQYHSGKANVMADALSRKVVSMGSFVCLSATKRPLAKEIQTLVSKFIQLGISEKGRVLASIKVKATFIEEIKAKKFEHENLNELKKKTVIGKAQETTLDAEADHSASLVRIVDQLCDSPFGVVHHRLAPAFSFVVLWVIGRHGTTSMNFSVMHRLLYFSTDLIISFGAQYIVTKGEVRPFGDSPSGLGDPQTFISSFFSVFSLLFVT</sequence>
<reference evidence="1" key="1">
    <citation type="submission" date="2023-08" db="EMBL/GenBank/DDBJ databases">
        <title>A de novo genome assembly of Solanum verrucosum Schlechtendal, a Mexican diploid species geographically isolated from the other diploid A-genome species in potato relatives.</title>
        <authorList>
            <person name="Hosaka K."/>
        </authorList>
    </citation>
    <scope>NUCLEOTIDE SEQUENCE</scope>
    <source>
        <tissue evidence="1">Young leaves</tissue>
    </source>
</reference>
<keyword evidence="2" id="KW-1185">Reference proteome</keyword>
<dbReference type="EMBL" id="CP133623">
    <property type="protein sequence ID" value="WMV58920.1"/>
    <property type="molecule type" value="Genomic_DNA"/>
</dbReference>
<dbReference type="AlphaFoldDB" id="A0AAF0V6Q4"/>
<organism evidence="1 2">
    <name type="scientific">Solanum verrucosum</name>
    <dbReference type="NCBI Taxonomy" id="315347"/>
    <lineage>
        <taxon>Eukaryota</taxon>
        <taxon>Viridiplantae</taxon>
        <taxon>Streptophyta</taxon>
        <taxon>Embryophyta</taxon>
        <taxon>Tracheophyta</taxon>
        <taxon>Spermatophyta</taxon>
        <taxon>Magnoliopsida</taxon>
        <taxon>eudicotyledons</taxon>
        <taxon>Gunneridae</taxon>
        <taxon>Pentapetalae</taxon>
        <taxon>asterids</taxon>
        <taxon>lamiids</taxon>
        <taxon>Solanales</taxon>
        <taxon>Solanaceae</taxon>
        <taxon>Solanoideae</taxon>
        <taxon>Solaneae</taxon>
        <taxon>Solanum</taxon>
    </lineage>
</organism>
<name>A0AAF0V6Q4_SOLVR</name>
<accession>A0AAF0V6Q4</accession>
<evidence type="ECO:0000313" key="1">
    <source>
        <dbReference type="EMBL" id="WMV58920.1"/>
    </source>
</evidence>
<dbReference type="Proteomes" id="UP001234989">
    <property type="component" value="Chromosome 12"/>
</dbReference>
<protein>
    <submittedName>
        <fullName evidence="1">Uncharacterized protein</fullName>
    </submittedName>
</protein>